<dbReference type="Pfam" id="PF00276">
    <property type="entry name" value="Ribosomal_L23"/>
    <property type="match status" value="1"/>
</dbReference>
<comment type="caution">
    <text evidence="5">The sequence shown here is derived from an EMBL/GenBank/DDBJ whole genome shotgun (WGS) entry which is preliminary data.</text>
</comment>
<dbReference type="EMBL" id="JELW01000007">
    <property type="protein sequence ID" value="EXV01587.1"/>
    <property type="molecule type" value="Genomic_DNA"/>
</dbReference>
<comment type="similarity">
    <text evidence="1">Belongs to the universal ribosomal protein uL23 family.</text>
</comment>
<dbReference type="InterPro" id="IPR013025">
    <property type="entry name" value="Ribosomal_uL23-like"/>
</dbReference>
<evidence type="ECO:0000256" key="4">
    <source>
        <dbReference type="ARBA" id="ARBA00039977"/>
    </source>
</evidence>
<dbReference type="SUPFAM" id="SSF54189">
    <property type="entry name" value="Ribosomal proteins S24e, L23 and L15e"/>
    <property type="match status" value="1"/>
</dbReference>
<accession>A0A0A1UUX6</accession>
<dbReference type="AlphaFoldDB" id="A0A0A1UUX6"/>
<dbReference type="HOGENOM" id="CLU_086423_1_0_1"/>
<dbReference type="GO" id="GO:0005762">
    <property type="term" value="C:mitochondrial large ribosomal subunit"/>
    <property type="evidence" value="ECO:0007669"/>
    <property type="project" value="TreeGrafter"/>
</dbReference>
<dbReference type="InterPro" id="IPR012677">
    <property type="entry name" value="Nucleotide-bd_a/b_plait_sf"/>
</dbReference>
<evidence type="ECO:0000313" key="6">
    <source>
        <dbReference type="Proteomes" id="UP000030151"/>
    </source>
</evidence>
<keyword evidence="2 5" id="KW-0689">Ribosomal protein</keyword>
<evidence type="ECO:0000256" key="1">
    <source>
        <dbReference type="ARBA" id="ARBA00006700"/>
    </source>
</evidence>
<keyword evidence="3" id="KW-0687">Ribonucleoprotein</keyword>
<dbReference type="OrthoDB" id="275582at2759"/>
<organism evidence="5 6">
    <name type="scientific">Metarhizium robertsii</name>
    <dbReference type="NCBI Taxonomy" id="568076"/>
    <lineage>
        <taxon>Eukaryota</taxon>
        <taxon>Fungi</taxon>
        <taxon>Dikarya</taxon>
        <taxon>Ascomycota</taxon>
        <taxon>Pezizomycotina</taxon>
        <taxon>Sordariomycetes</taxon>
        <taxon>Hypocreomycetidae</taxon>
        <taxon>Hypocreales</taxon>
        <taxon>Clavicipitaceae</taxon>
        <taxon>Metarhizium</taxon>
    </lineage>
</organism>
<evidence type="ECO:0000256" key="3">
    <source>
        <dbReference type="ARBA" id="ARBA00023274"/>
    </source>
</evidence>
<dbReference type="PANTHER" id="PTHR12059:SF5">
    <property type="entry name" value="LARGE RIBOSOMAL SUBUNIT PROTEIN UL23M"/>
    <property type="match status" value="1"/>
</dbReference>
<gene>
    <name evidence="5" type="ORF">X797_005103</name>
</gene>
<dbReference type="InterPro" id="IPR012678">
    <property type="entry name" value="Ribosomal_uL23/eL15/eS24_sf"/>
</dbReference>
<dbReference type="GO" id="GO:0032543">
    <property type="term" value="P:mitochondrial translation"/>
    <property type="evidence" value="ECO:0007669"/>
    <property type="project" value="TreeGrafter"/>
</dbReference>
<dbReference type="Proteomes" id="UP000030151">
    <property type="component" value="Unassembled WGS sequence"/>
</dbReference>
<proteinExistence type="inferred from homology"/>
<evidence type="ECO:0000256" key="2">
    <source>
        <dbReference type="ARBA" id="ARBA00022980"/>
    </source>
</evidence>
<evidence type="ECO:0000313" key="5">
    <source>
        <dbReference type="EMBL" id="EXV01587.1"/>
    </source>
</evidence>
<dbReference type="PANTHER" id="PTHR12059">
    <property type="entry name" value="RIBOSOMAL PROTEIN L23-RELATED"/>
    <property type="match status" value="1"/>
</dbReference>
<reference evidence="5 6" key="1">
    <citation type="submission" date="2014-02" db="EMBL/GenBank/DDBJ databases">
        <title>The genome sequence of the entomopathogenic fungus Metarhizium robertsii ARSEF 2575.</title>
        <authorList>
            <person name="Giuliano Garisto Donzelli B."/>
            <person name="Roe B.A."/>
            <person name="Macmil S.L."/>
            <person name="Krasnoff S.B."/>
            <person name="Gibson D.M."/>
        </authorList>
    </citation>
    <scope>NUCLEOTIDE SEQUENCE [LARGE SCALE GENOMIC DNA]</scope>
    <source>
        <strain evidence="5 6">ARSEF 2575</strain>
    </source>
</reference>
<sequence>MAEVAKAAARQLPGFRLGQKQVFLYDTNPPLLSPKLATPAPCPLKLIKNLFPFAHSPNHVITFLRKEHLPPNEACFQVPLRFTKFDLRDYLWNLYNVEVTKVRSYVKQQPLTQRNSHSRSWYRPQPLKMMTVELAKPFQWPEAPTDLEPWNHELWKMREDLMEKRNEEQINQHKFEIAMRSKEEMSKERRELKGLAERMLRGEVKWDNGVALDPKWDSVLKEAQRKDAAA</sequence>
<protein>
    <recommendedName>
        <fullName evidence="4">Large ribosomal subunit protein uL23m</fullName>
    </recommendedName>
</protein>
<dbReference type="eggNOG" id="KOG4089">
    <property type="taxonomic scope" value="Eukaryota"/>
</dbReference>
<dbReference type="Gene3D" id="3.30.70.330">
    <property type="match status" value="1"/>
</dbReference>
<name>A0A0A1UUX6_9HYPO</name>
<dbReference type="GO" id="GO:0003735">
    <property type="term" value="F:structural constituent of ribosome"/>
    <property type="evidence" value="ECO:0007669"/>
    <property type="project" value="InterPro"/>
</dbReference>